<accession>A0A4R6DTI5</accession>
<dbReference type="Pfam" id="PF01126">
    <property type="entry name" value="Heme_oxygenase"/>
    <property type="match status" value="1"/>
</dbReference>
<sequence length="201" mass="21984">MSHTPDFLPQPPDVLAALREATGSRHAVIDEAMPLSRPAPGLADYRDHLLLLRQWLVPLEQWLARHADGPQAEALLPRIWRLPLLEADLADAALPCGGVAAAEPADLPALRSEPAWRWGVCYVIEGSQLGGAVLHRRLSAALRPHPLRFLQPDEAGPGARWQQFIQALRAQVRTEAELALACQGARDAFDRLLALAAPRGR</sequence>
<dbReference type="Proteomes" id="UP000295129">
    <property type="component" value="Unassembled WGS sequence"/>
</dbReference>
<dbReference type="OrthoDB" id="114943at2"/>
<dbReference type="Gene3D" id="1.20.910.10">
    <property type="entry name" value="Heme oxygenase-like"/>
    <property type="match status" value="1"/>
</dbReference>
<dbReference type="GO" id="GO:0004392">
    <property type="term" value="F:heme oxygenase (decyclizing) activity"/>
    <property type="evidence" value="ECO:0007669"/>
    <property type="project" value="InterPro"/>
</dbReference>
<reference evidence="1 2" key="1">
    <citation type="submission" date="2019-03" db="EMBL/GenBank/DDBJ databases">
        <title>Genomic Encyclopedia of Type Strains, Phase IV (KMG-IV): sequencing the most valuable type-strain genomes for metagenomic binning, comparative biology and taxonomic classification.</title>
        <authorList>
            <person name="Goeker M."/>
        </authorList>
    </citation>
    <scope>NUCLEOTIDE SEQUENCE [LARGE SCALE GENOMIC DNA]</scope>
    <source>
        <strain evidence="1 2">DSM 12121</strain>
    </source>
</reference>
<comment type="caution">
    <text evidence="1">The sequence shown here is derived from an EMBL/GenBank/DDBJ whole genome shotgun (WGS) entry which is preliminary data.</text>
</comment>
<proteinExistence type="predicted"/>
<evidence type="ECO:0000313" key="2">
    <source>
        <dbReference type="Proteomes" id="UP000295129"/>
    </source>
</evidence>
<dbReference type="CDD" id="cd19166">
    <property type="entry name" value="HemeO-bac"/>
    <property type="match status" value="1"/>
</dbReference>
<dbReference type="EMBL" id="SNVV01000015">
    <property type="protein sequence ID" value="TDN48417.1"/>
    <property type="molecule type" value="Genomic_DNA"/>
</dbReference>
<organism evidence="1 2">
    <name type="scientific">Azoarcus indigens</name>
    <dbReference type="NCBI Taxonomy" id="29545"/>
    <lineage>
        <taxon>Bacteria</taxon>
        <taxon>Pseudomonadati</taxon>
        <taxon>Pseudomonadota</taxon>
        <taxon>Betaproteobacteria</taxon>
        <taxon>Rhodocyclales</taxon>
        <taxon>Zoogloeaceae</taxon>
        <taxon>Azoarcus</taxon>
    </lineage>
</organism>
<dbReference type="SUPFAM" id="SSF48613">
    <property type="entry name" value="Heme oxygenase-like"/>
    <property type="match status" value="1"/>
</dbReference>
<dbReference type="RefSeq" id="WP_133593552.1">
    <property type="nucleotide sequence ID" value="NZ_SNVV01000015.1"/>
</dbReference>
<dbReference type="InterPro" id="IPR016084">
    <property type="entry name" value="Haem_Oase-like_multi-hlx"/>
</dbReference>
<name>A0A4R6DTI5_9RHOO</name>
<protein>
    <submittedName>
        <fullName evidence="1">Heme oxygenase</fullName>
    </submittedName>
</protein>
<dbReference type="GO" id="GO:0006788">
    <property type="term" value="P:heme oxidation"/>
    <property type="evidence" value="ECO:0007669"/>
    <property type="project" value="InterPro"/>
</dbReference>
<keyword evidence="2" id="KW-1185">Reference proteome</keyword>
<dbReference type="AlphaFoldDB" id="A0A4R6DTI5"/>
<gene>
    <name evidence="1" type="ORF">C7389_11584</name>
</gene>
<dbReference type="InterPro" id="IPR016053">
    <property type="entry name" value="Haem_Oase-like"/>
</dbReference>
<evidence type="ECO:0000313" key="1">
    <source>
        <dbReference type="EMBL" id="TDN48417.1"/>
    </source>
</evidence>